<proteinExistence type="predicted"/>
<evidence type="ECO:0000313" key="6">
    <source>
        <dbReference type="Proteomes" id="UP000252884"/>
    </source>
</evidence>
<comment type="caution">
    <text evidence="5">The sequence shown here is derived from an EMBL/GenBank/DDBJ whole genome shotgun (WGS) entry which is preliminary data.</text>
</comment>
<dbReference type="Gene3D" id="1.25.40.10">
    <property type="entry name" value="Tetratricopeptide repeat domain"/>
    <property type="match status" value="1"/>
</dbReference>
<dbReference type="EMBL" id="QPJK01000017">
    <property type="protein sequence ID" value="RCW63815.1"/>
    <property type="molecule type" value="Genomic_DNA"/>
</dbReference>
<dbReference type="PANTHER" id="PTHR44688:SF16">
    <property type="entry name" value="DNA-BINDING TRANSCRIPTIONAL ACTIVATOR DEVR_DOSR"/>
    <property type="match status" value="1"/>
</dbReference>
<dbReference type="Pfam" id="PF17874">
    <property type="entry name" value="TPR_MalT"/>
    <property type="match status" value="1"/>
</dbReference>
<sequence length="860" mass="94009">MGLSRPRLLELLSDAIRRPFTLLCAPAGFGKSSLLSTWAAEAVEQPIAAWLVLDEEDNDPARFFEYVRGALRSAGIEIGGPAARTHPGAASPSAKDRMAVLLDDLADLTQPVMLVLDDYHLVRNAELDTALAFLVEHAPENLRLVMATRETPRFPLARWRTKEWMSEIGADQLRFTQEEASAYLSRSMGLTIEPQSLRALAARTEGWIAGLQMAGLSLQRHIEVQGSAQLAQVVSAFNGEHSHVIDYLAGEVMRLQSRELSEFVRKVCVLDRFCAGLCDAVTGRSDSSALLAAVERGNLFLQRLDDQGRWFRFHQLFADFLRNGVDEAEAFELHRKASAWFEAHDRGPEAIKHALAARSDADAVRLFRQQVEELLARGELPTLLAWLEMLPTTLVRQHQDLAGYKAWLLFMSGRTTEAMEYHGVATALAALPDAPEPPEILFSLQAFIAINSDQPELAIELSQQALSRLGNTTSFFRLWPLFYSGLGLLRTGSTREAAEVLRQALDLGWSFGHRLTALDALGHLIPLMSGQGQLREAKLLCEEFLAQCSPSDEAHAPISGLLLIPMGMLAYERNELREAVELLEAGTGLCKRLGSVFHALAGTCALAKAFHASGMRDRAWNAIAAARELADRSRNPRRRRAVLVASADLHLRDNNVEAGRLALEELGPALEVAVEAQLLQVRVLLSSGATLPAMRMLGGIEAACRDQGQQGTLISVHLLQALGHRANGGRAATLEHLDKAISLAAAGGYVRPFLDADAELATLLRHASLGRSAFVEELLGAVRHPAQSPAASQETAPMQLTRTQLEVLVLIGKGLGNQQIAEQLVITVGTAKWHVSQIFEKLGVRNRSQAIAKARELSVL</sequence>
<dbReference type="Pfam" id="PF13191">
    <property type="entry name" value="AAA_16"/>
    <property type="match status" value="1"/>
</dbReference>
<dbReference type="SUPFAM" id="SSF48452">
    <property type="entry name" value="TPR-like"/>
    <property type="match status" value="1"/>
</dbReference>
<dbReference type="GO" id="GO:0003677">
    <property type="term" value="F:DNA binding"/>
    <property type="evidence" value="ECO:0007669"/>
    <property type="project" value="UniProtKB-KW"/>
</dbReference>
<feature type="domain" description="HTH luxR-type" evidence="4">
    <location>
        <begin position="793"/>
        <end position="858"/>
    </location>
</feature>
<keyword evidence="1" id="KW-0805">Transcription regulation</keyword>
<evidence type="ECO:0000256" key="1">
    <source>
        <dbReference type="ARBA" id="ARBA00023015"/>
    </source>
</evidence>
<organism evidence="5 6">
    <name type="scientific">Pseudorhodoferax soli</name>
    <dbReference type="NCBI Taxonomy" id="545864"/>
    <lineage>
        <taxon>Bacteria</taxon>
        <taxon>Pseudomonadati</taxon>
        <taxon>Pseudomonadota</taxon>
        <taxon>Betaproteobacteria</taxon>
        <taxon>Burkholderiales</taxon>
        <taxon>Comamonadaceae</taxon>
    </lineage>
</organism>
<accession>A0A368X7M4</accession>
<dbReference type="InterPro" id="IPR027417">
    <property type="entry name" value="P-loop_NTPase"/>
</dbReference>
<dbReference type="InterPro" id="IPR036388">
    <property type="entry name" value="WH-like_DNA-bd_sf"/>
</dbReference>
<protein>
    <submittedName>
        <fullName evidence="5">LuxR family maltose regulon positive regulatory protein</fullName>
    </submittedName>
</protein>
<dbReference type="Gene3D" id="1.10.10.10">
    <property type="entry name" value="Winged helix-like DNA-binding domain superfamily/Winged helix DNA-binding domain"/>
    <property type="match status" value="1"/>
</dbReference>
<dbReference type="PROSITE" id="PS50043">
    <property type="entry name" value="HTH_LUXR_2"/>
    <property type="match status" value="1"/>
</dbReference>
<keyword evidence="3" id="KW-0804">Transcription</keyword>
<dbReference type="Pfam" id="PF00196">
    <property type="entry name" value="GerE"/>
    <property type="match status" value="1"/>
</dbReference>
<dbReference type="InterPro" id="IPR000792">
    <property type="entry name" value="Tscrpt_reg_LuxR_C"/>
</dbReference>
<keyword evidence="6" id="KW-1185">Reference proteome</keyword>
<dbReference type="CDD" id="cd06170">
    <property type="entry name" value="LuxR_C_like"/>
    <property type="match status" value="1"/>
</dbReference>
<dbReference type="SUPFAM" id="SSF46894">
    <property type="entry name" value="C-terminal effector domain of the bipartite response regulators"/>
    <property type="match status" value="1"/>
</dbReference>
<dbReference type="SUPFAM" id="SSF52540">
    <property type="entry name" value="P-loop containing nucleoside triphosphate hydrolases"/>
    <property type="match status" value="1"/>
</dbReference>
<dbReference type="SMART" id="SM00421">
    <property type="entry name" value="HTH_LUXR"/>
    <property type="match status" value="1"/>
</dbReference>
<dbReference type="PRINTS" id="PR00038">
    <property type="entry name" value="HTHLUXR"/>
</dbReference>
<dbReference type="GO" id="GO:0006355">
    <property type="term" value="P:regulation of DNA-templated transcription"/>
    <property type="evidence" value="ECO:0007669"/>
    <property type="project" value="InterPro"/>
</dbReference>
<name>A0A368X7M4_9BURK</name>
<dbReference type="InterPro" id="IPR059106">
    <property type="entry name" value="WHD_MalT"/>
</dbReference>
<reference evidence="5 6" key="1">
    <citation type="submission" date="2018-07" db="EMBL/GenBank/DDBJ databases">
        <title>Genomic Encyclopedia of Type Strains, Phase IV (KMG-IV): sequencing the most valuable type-strain genomes for metagenomic binning, comparative biology and taxonomic classification.</title>
        <authorList>
            <person name="Goeker M."/>
        </authorList>
    </citation>
    <scope>NUCLEOTIDE SEQUENCE [LARGE SCALE GENOMIC DNA]</scope>
    <source>
        <strain evidence="5 6">DSM 21634</strain>
    </source>
</reference>
<dbReference type="InterPro" id="IPR011990">
    <property type="entry name" value="TPR-like_helical_dom_sf"/>
</dbReference>
<dbReference type="AlphaFoldDB" id="A0A368X7M4"/>
<gene>
    <name evidence="5" type="ORF">DES41_11733</name>
</gene>
<keyword evidence="2" id="KW-0238">DNA-binding</keyword>
<dbReference type="Pfam" id="PF25873">
    <property type="entry name" value="WHD_MalT"/>
    <property type="match status" value="1"/>
</dbReference>
<dbReference type="InterPro" id="IPR041664">
    <property type="entry name" value="AAA_16"/>
</dbReference>
<evidence type="ECO:0000256" key="2">
    <source>
        <dbReference type="ARBA" id="ARBA00023125"/>
    </source>
</evidence>
<dbReference type="Proteomes" id="UP000252884">
    <property type="component" value="Unassembled WGS sequence"/>
</dbReference>
<evidence type="ECO:0000259" key="4">
    <source>
        <dbReference type="PROSITE" id="PS50043"/>
    </source>
</evidence>
<evidence type="ECO:0000313" key="5">
    <source>
        <dbReference type="EMBL" id="RCW63815.1"/>
    </source>
</evidence>
<dbReference type="InterPro" id="IPR016032">
    <property type="entry name" value="Sig_transdc_resp-reg_C-effctor"/>
</dbReference>
<dbReference type="InterPro" id="IPR041617">
    <property type="entry name" value="TPR_MalT"/>
</dbReference>
<evidence type="ECO:0000256" key="3">
    <source>
        <dbReference type="ARBA" id="ARBA00023163"/>
    </source>
</evidence>
<dbReference type="PANTHER" id="PTHR44688">
    <property type="entry name" value="DNA-BINDING TRANSCRIPTIONAL ACTIVATOR DEVR_DOSR"/>
    <property type="match status" value="1"/>
</dbReference>